<evidence type="ECO:0000313" key="3">
    <source>
        <dbReference type="Proteomes" id="UP001065174"/>
    </source>
</evidence>
<evidence type="ECO:0000313" key="2">
    <source>
        <dbReference type="EMBL" id="UXP32170.1"/>
    </source>
</evidence>
<dbReference type="PROSITE" id="PS51257">
    <property type="entry name" value="PROKAR_LIPOPROTEIN"/>
    <property type="match status" value="1"/>
</dbReference>
<dbReference type="RefSeq" id="WP_262309606.1">
    <property type="nucleotide sequence ID" value="NZ_CP106679.1"/>
</dbReference>
<name>A0ABY6CQ61_9BACT</name>
<dbReference type="EMBL" id="CP106679">
    <property type="protein sequence ID" value="UXP32170.1"/>
    <property type="molecule type" value="Genomic_DNA"/>
</dbReference>
<proteinExistence type="predicted"/>
<sequence length="121" mass="13671">MERNRLLIGTLLLLSSCATSMTPMKVNNNLPELTQSKFISQTDLEEIESSNKCKYLVKGRSYTAPIGLTTKSDLKNAAKGIDEWVELDSGNSYVLRNYKWVTVDHIGTTQLHVEFDTMHCE</sequence>
<feature type="chain" id="PRO_5047154956" description="Lipoprotein" evidence="1">
    <location>
        <begin position="21"/>
        <end position="121"/>
    </location>
</feature>
<dbReference type="Proteomes" id="UP001065174">
    <property type="component" value="Chromosome"/>
</dbReference>
<keyword evidence="3" id="KW-1185">Reference proteome</keyword>
<evidence type="ECO:0008006" key="4">
    <source>
        <dbReference type="Google" id="ProtNLM"/>
    </source>
</evidence>
<accession>A0ABY6CQ61</accession>
<feature type="signal peptide" evidence="1">
    <location>
        <begin position="1"/>
        <end position="20"/>
    </location>
</feature>
<keyword evidence="1" id="KW-0732">Signal</keyword>
<gene>
    <name evidence="2" type="ORF">N6H18_17665</name>
</gene>
<evidence type="ECO:0000256" key="1">
    <source>
        <dbReference type="SAM" id="SignalP"/>
    </source>
</evidence>
<protein>
    <recommendedName>
        <fullName evidence="4">Lipoprotein</fullName>
    </recommendedName>
</protein>
<reference evidence="2" key="1">
    <citation type="submission" date="2022-09" db="EMBL/GenBank/DDBJ databases">
        <title>Comparative genomics and taxonomic characterization of three novel marine species of genus Reichenbachiella exhibiting antioxidant and polysaccharide degradation activities.</title>
        <authorList>
            <person name="Muhammad N."/>
            <person name="Lee Y.-J."/>
            <person name="Ko J."/>
            <person name="Kim S.-G."/>
        </authorList>
    </citation>
    <scope>NUCLEOTIDE SEQUENCE</scope>
    <source>
        <strain evidence="2">BKB1-1</strain>
    </source>
</reference>
<organism evidence="2 3">
    <name type="scientific">Reichenbachiella agarivorans</name>
    <dbReference type="NCBI Taxonomy" id="2979464"/>
    <lineage>
        <taxon>Bacteria</taxon>
        <taxon>Pseudomonadati</taxon>
        <taxon>Bacteroidota</taxon>
        <taxon>Cytophagia</taxon>
        <taxon>Cytophagales</taxon>
        <taxon>Reichenbachiellaceae</taxon>
        <taxon>Reichenbachiella</taxon>
    </lineage>
</organism>